<feature type="region of interest" description="Disordered" evidence="4">
    <location>
        <begin position="443"/>
        <end position="473"/>
    </location>
</feature>
<evidence type="ECO:0000256" key="4">
    <source>
        <dbReference type="SAM" id="MobiDB-lite"/>
    </source>
</evidence>
<organism evidence="6 7">
    <name type="scientific">Streptomyces armeniacus</name>
    <dbReference type="NCBI Taxonomy" id="83291"/>
    <lineage>
        <taxon>Bacteria</taxon>
        <taxon>Bacillati</taxon>
        <taxon>Actinomycetota</taxon>
        <taxon>Actinomycetes</taxon>
        <taxon>Kitasatosporales</taxon>
        <taxon>Streptomycetaceae</taxon>
        <taxon>Streptomyces</taxon>
    </lineage>
</organism>
<evidence type="ECO:0000313" key="6">
    <source>
        <dbReference type="EMBL" id="AXK33709.1"/>
    </source>
</evidence>
<keyword evidence="3 5" id="KW-0732">Signal</keyword>
<feature type="signal peptide" evidence="5">
    <location>
        <begin position="1"/>
        <end position="25"/>
    </location>
</feature>
<accession>A0A345XPZ3</accession>
<dbReference type="PANTHER" id="PTHR43649">
    <property type="entry name" value="ARABINOSE-BINDING PROTEIN-RELATED"/>
    <property type="match status" value="1"/>
</dbReference>
<evidence type="ECO:0000256" key="1">
    <source>
        <dbReference type="ARBA" id="ARBA00008520"/>
    </source>
</evidence>
<dbReference type="InterPro" id="IPR006059">
    <property type="entry name" value="SBP"/>
</dbReference>
<reference evidence="6 7" key="1">
    <citation type="submission" date="2018-07" db="EMBL/GenBank/DDBJ databases">
        <title>Draft genome of the type strain Streptomyces armeniacus ATCC 15676.</title>
        <authorList>
            <person name="Labana P."/>
            <person name="Gosse J.T."/>
            <person name="Boddy C.N."/>
        </authorList>
    </citation>
    <scope>NUCLEOTIDE SEQUENCE [LARGE SCALE GENOMIC DNA]</scope>
    <source>
        <strain evidence="6 7">ATCC 15676</strain>
    </source>
</reference>
<keyword evidence="7" id="KW-1185">Reference proteome</keyword>
<evidence type="ECO:0000313" key="7">
    <source>
        <dbReference type="Proteomes" id="UP000254425"/>
    </source>
</evidence>
<evidence type="ECO:0000256" key="5">
    <source>
        <dbReference type="SAM" id="SignalP"/>
    </source>
</evidence>
<feature type="compositionally biased region" description="Basic and acidic residues" evidence="4">
    <location>
        <begin position="453"/>
        <end position="466"/>
    </location>
</feature>
<dbReference type="Pfam" id="PF13416">
    <property type="entry name" value="SBP_bac_8"/>
    <property type="match status" value="1"/>
</dbReference>
<evidence type="ECO:0000256" key="2">
    <source>
        <dbReference type="ARBA" id="ARBA00022448"/>
    </source>
</evidence>
<protein>
    <submittedName>
        <fullName evidence="6">Extracellular solute-binding protein</fullName>
    </submittedName>
</protein>
<dbReference type="AlphaFoldDB" id="A0A345XPZ3"/>
<feature type="chain" id="PRO_5017013142" evidence="5">
    <location>
        <begin position="26"/>
        <end position="473"/>
    </location>
</feature>
<proteinExistence type="inferred from homology"/>
<dbReference type="SUPFAM" id="SSF53850">
    <property type="entry name" value="Periplasmic binding protein-like II"/>
    <property type="match status" value="1"/>
</dbReference>
<dbReference type="Gene3D" id="3.40.190.10">
    <property type="entry name" value="Periplasmic binding protein-like II"/>
    <property type="match status" value="2"/>
</dbReference>
<dbReference type="Proteomes" id="UP000254425">
    <property type="component" value="Chromosome"/>
</dbReference>
<evidence type="ECO:0000256" key="3">
    <source>
        <dbReference type="ARBA" id="ARBA00022729"/>
    </source>
</evidence>
<gene>
    <name evidence="6" type="ORF">DVA86_14645</name>
</gene>
<dbReference type="InterPro" id="IPR050490">
    <property type="entry name" value="Bact_solute-bd_prot1"/>
</dbReference>
<name>A0A345XPZ3_9ACTN</name>
<dbReference type="KEGG" id="sarm:DVA86_14645"/>
<dbReference type="RefSeq" id="WP_208878729.1">
    <property type="nucleotide sequence ID" value="NZ_CP031320.1"/>
</dbReference>
<dbReference type="PROSITE" id="PS51257">
    <property type="entry name" value="PROKAR_LIPOPROTEIN"/>
    <property type="match status" value="1"/>
</dbReference>
<sequence>MGRTGAVRRALALAGALLLAGTACADGAPAGGAARAAPGAGEIRIVVSPDLTSGGIAKELIEEAAGRLGLAGRVSIVELPDDSDGQRSQLVAALQAGNRDHYDIVNLDVTWTAEFARQRLIEPLEGELAGLDTRDEKGIWQSVRDTVEYDGKAWAVPWKTDAGLLYYRADKLEDDPGLRTWRQLVGTVRRYEPSAEERGTLRAGLVTQLDSYEGLTVNTHEAVWRNGGEIVGEGDDVRVAAPEARRGLHELGDAFDRDGAGQLPVLDHESLESDETRTIERFLAGEALAMRNWPFAISRLEEHLRKSDRRGSDGGAPRYGVTALPDGDGAGFSGNAVQGGYNLAIAEGSPDAGHARRLIEEITSDGDLTRRLYEGGSVPARKSAIPGGCSPWGRSLPDEVPRGTLREQYDEALCWSMEHARARPSTSRYAAVTRDIQDVMTKRLRRAPGEPPVDEHATPGDLERLLRKSLAGR</sequence>
<keyword evidence="2" id="KW-0813">Transport</keyword>
<dbReference type="PANTHER" id="PTHR43649:SF34">
    <property type="entry name" value="ABC TRANSPORTER PERIPLASMIC-BINDING PROTEIN YCJN-RELATED"/>
    <property type="match status" value="1"/>
</dbReference>
<dbReference type="EMBL" id="CP031320">
    <property type="protein sequence ID" value="AXK33709.1"/>
    <property type="molecule type" value="Genomic_DNA"/>
</dbReference>
<comment type="similarity">
    <text evidence="1">Belongs to the bacterial solute-binding protein 1 family.</text>
</comment>